<dbReference type="EMBL" id="LAZR01000251">
    <property type="protein sequence ID" value="KKN79184.1"/>
    <property type="molecule type" value="Genomic_DNA"/>
</dbReference>
<dbReference type="AlphaFoldDB" id="A0A0F9TIU4"/>
<organism evidence="1">
    <name type="scientific">marine sediment metagenome</name>
    <dbReference type="NCBI Taxonomy" id="412755"/>
    <lineage>
        <taxon>unclassified sequences</taxon>
        <taxon>metagenomes</taxon>
        <taxon>ecological metagenomes</taxon>
    </lineage>
</organism>
<sequence>MNGTNGIRDESKDLVPLLIHPAMDMERLQNGLNHVLCEGVKSLQDVFEITKNIPVHSTDDRVKTFNALVGFGRYIETCKLNSSSGDEDVKFPGDLKINVEEDN</sequence>
<comment type="caution">
    <text evidence="1">The sequence shown here is derived from an EMBL/GenBank/DDBJ whole genome shotgun (WGS) entry which is preliminary data.</text>
</comment>
<evidence type="ECO:0000313" key="1">
    <source>
        <dbReference type="EMBL" id="KKN79184.1"/>
    </source>
</evidence>
<proteinExistence type="predicted"/>
<reference evidence="1" key="1">
    <citation type="journal article" date="2015" name="Nature">
        <title>Complex archaea that bridge the gap between prokaryotes and eukaryotes.</title>
        <authorList>
            <person name="Spang A."/>
            <person name="Saw J.H."/>
            <person name="Jorgensen S.L."/>
            <person name="Zaremba-Niedzwiedzka K."/>
            <person name="Martijn J."/>
            <person name="Lind A.E."/>
            <person name="van Eijk R."/>
            <person name="Schleper C."/>
            <person name="Guy L."/>
            <person name="Ettema T.J."/>
        </authorList>
    </citation>
    <scope>NUCLEOTIDE SEQUENCE</scope>
</reference>
<protein>
    <submittedName>
        <fullName evidence="1">Uncharacterized protein</fullName>
    </submittedName>
</protein>
<gene>
    <name evidence="1" type="ORF">LCGC14_0342010</name>
</gene>
<accession>A0A0F9TIU4</accession>
<name>A0A0F9TIU4_9ZZZZ</name>